<accession>A0ABZ0JZQ6</accession>
<dbReference type="Proteomes" id="UP001529491">
    <property type="component" value="Chromosome"/>
</dbReference>
<keyword evidence="1 2" id="KW-0732">Signal</keyword>
<keyword evidence="4" id="KW-1185">Reference proteome</keyword>
<organism evidence="3 4">
    <name type="scientific">Shewanella youngdeokensis</name>
    <dbReference type="NCBI Taxonomy" id="2999068"/>
    <lineage>
        <taxon>Bacteria</taxon>
        <taxon>Pseudomonadati</taxon>
        <taxon>Pseudomonadota</taxon>
        <taxon>Gammaproteobacteria</taxon>
        <taxon>Alteromonadales</taxon>
        <taxon>Shewanellaceae</taxon>
        <taxon>Shewanella</taxon>
    </lineage>
</organism>
<feature type="signal peptide" evidence="2">
    <location>
        <begin position="1"/>
        <end position="26"/>
    </location>
</feature>
<feature type="chain" id="PRO_5045112514" evidence="2">
    <location>
        <begin position="27"/>
        <end position="135"/>
    </location>
</feature>
<protein>
    <submittedName>
        <fullName evidence="3">DUF2541 family protein</fullName>
    </submittedName>
</protein>
<sequence length="135" mass="15117">MLSLHKTLRTTLLMAVMLVFAMPVSAAQWEMLGTRTVKRNLDKDVMQVSIAEGGFRQIKITVKRSPVNIKRIIVQYANGSLDELKVRSVIAAGGETRLLDLRGGKRAIRNITFFYETIEKGRGKSIVTAWGRRGV</sequence>
<evidence type="ECO:0000256" key="1">
    <source>
        <dbReference type="ARBA" id="ARBA00022729"/>
    </source>
</evidence>
<dbReference type="Pfam" id="PF10807">
    <property type="entry name" value="DUF2541"/>
    <property type="match status" value="1"/>
</dbReference>
<evidence type="ECO:0000313" key="3">
    <source>
        <dbReference type="EMBL" id="WOT05656.1"/>
    </source>
</evidence>
<gene>
    <name evidence="3" type="ORF">RGE70_02165</name>
</gene>
<dbReference type="EMBL" id="CP136522">
    <property type="protein sequence ID" value="WOT05656.1"/>
    <property type="molecule type" value="Genomic_DNA"/>
</dbReference>
<dbReference type="InterPro" id="IPR020240">
    <property type="entry name" value="UPF0412_YaaI"/>
</dbReference>
<dbReference type="RefSeq" id="WP_310469918.1">
    <property type="nucleotide sequence ID" value="NZ_CP136522.1"/>
</dbReference>
<name>A0ABZ0JZQ6_9GAMM</name>
<proteinExistence type="predicted"/>
<evidence type="ECO:0000256" key="2">
    <source>
        <dbReference type="SAM" id="SignalP"/>
    </source>
</evidence>
<evidence type="ECO:0000313" key="4">
    <source>
        <dbReference type="Proteomes" id="UP001529491"/>
    </source>
</evidence>
<reference evidence="3 4" key="1">
    <citation type="submission" date="2023-10" db="EMBL/GenBank/DDBJ databases">
        <title>Complete genome sequence of Shewanella sp. DAU334.</title>
        <authorList>
            <person name="Lee Y.-S."/>
            <person name="Jeong H.-R."/>
            <person name="Hwang E.-J."/>
            <person name="Choi Y.-L."/>
            <person name="Kim G.-D."/>
        </authorList>
    </citation>
    <scope>NUCLEOTIDE SEQUENCE [LARGE SCALE GENOMIC DNA]</scope>
    <source>
        <strain evidence="3 4">DAU334</strain>
    </source>
</reference>